<protein>
    <submittedName>
        <fullName evidence="2">Uncharacterized protein</fullName>
    </submittedName>
</protein>
<evidence type="ECO:0000313" key="4">
    <source>
        <dbReference type="Proteomes" id="UP000251670"/>
    </source>
</evidence>
<reference evidence="2 4" key="2">
    <citation type="submission" date="2018-06" db="EMBL/GenBank/DDBJ databases">
        <authorList>
            <consortium name="Pathogen Informatics"/>
            <person name="Doyle S."/>
        </authorList>
    </citation>
    <scope>NUCLEOTIDE SEQUENCE [LARGE SCALE GENOMIC DNA]</scope>
    <source>
        <strain evidence="2 4">NCTC13492</strain>
    </source>
</reference>
<evidence type="ECO:0000313" key="1">
    <source>
        <dbReference type="EMBL" id="SDI90247.1"/>
    </source>
</evidence>
<name>A0A2X2VP78_CHRJE</name>
<dbReference type="EMBL" id="UAWB01000002">
    <property type="protein sequence ID" value="SQB27451.1"/>
    <property type="molecule type" value="Genomic_DNA"/>
</dbReference>
<gene>
    <name evidence="2" type="ORF">NCTC13492_01034</name>
    <name evidence="1" type="ORF">SAMN05421542_2191</name>
</gene>
<reference evidence="1 3" key="1">
    <citation type="submission" date="2016-10" db="EMBL/GenBank/DDBJ databases">
        <authorList>
            <person name="Varghese N."/>
            <person name="Submissions S."/>
        </authorList>
    </citation>
    <scope>NUCLEOTIDE SEQUENCE [LARGE SCALE GENOMIC DNA]</scope>
    <source>
        <strain evidence="1 3">DSM 19299</strain>
    </source>
</reference>
<dbReference type="Proteomes" id="UP000251670">
    <property type="component" value="Unassembled WGS sequence"/>
</dbReference>
<organism evidence="2 4">
    <name type="scientific">Chryseobacterium jejuense</name>
    <dbReference type="NCBI Taxonomy" id="445960"/>
    <lineage>
        <taxon>Bacteria</taxon>
        <taxon>Pseudomonadati</taxon>
        <taxon>Bacteroidota</taxon>
        <taxon>Flavobacteriia</taxon>
        <taxon>Flavobacteriales</taxon>
        <taxon>Weeksellaceae</taxon>
        <taxon>Chryseobacterium group</taxon>
        <taxon>Chryseobacterium</taxon>
    </lineage>
</organism>
<dbReference type="AlphaFoldDB" id="A0A2X2VP78"/>
<dbReference type="RefSeq" id="WP_089736316.1">
    <property type="nucleotide sequence ID" value="NZ_FNEG01000003.1"/>
</dbReference>
<accession>A0A2X2VP78</accession>
<dbReference type="STRING" id="445960.SAMN05421542_2191"/>
<evidence type="ECO:0000313" key="2">
    <source>
        <dbReference type="EMBL" id="SQB27451.1"/>
    </source>
</evidence>
<sequence length="208" mass="24567">MELDFRKLYVTKLFDFSKEDEELILEIHNQLSAIYDVTVVDIEDSPYHQFKSQNIDFLEEPKLCYHITTKSKTSTFYLFIVNLIETSFRGARNTDKYDSLEIWGLKEMKEDFAFISINRKNLADRIAGIFSNFNINFKENKDFKDYYVLGSDPYKTMTFLNSERKEAIKFIPYENFKIEVKNNITGLRIPNALNVEHAVTVSKFLEEI</sequence>
<keyword evidence="3" id="KW-1185">Reference proteome</keyword>
<proteinExistence type="predicted"/>
<dbReference type="EMBL" id="FNEG01000003">
    <property type="protein sequence ID" value="SDI90247.1"/>
    <property type="molecule type" value="Genomic_DNA"/>
</dbReference>
<dbReference type="Proteomes" id="UP000199426">
    <property type="component" value="Unassembled WGS sequence"/>
</dbReference>
<evidence type="ECO:0000313" key="3">
    <source>
        <dbReference type="Proteomes" id="UP000199426"/>
    </source>
</evidence>
<dbReference type="OrthoDB" id="1241894at2"/>